<name>A0A834IVK9_RHYFE</name>
<dbReference type="EMBL" id="JAACXV010000041">
    <property type="protein sequence ID" value="KAF7285918.1"/>
    <property type="molecule type" value="Genomic_DNA"/>
</dbReference>
<evidence type="ECO:0000313" key="2">
    <source>
        <dbReference type="Proteomes" id="UP000625711"/>
    </source>
</evidence>
<proteinExistence type="predicted"/>
<reference evidence="1" key="1">
    <citation type="submission" date="2020-08" db="EMBL/GenBank/DDBJ databases">
        <title>Genome sequencing and assembly of the red palm weevil Rhynchophorus ferrugineus.</title>
        <authorList>
            <person name="Dias G.B."/>
            <person name="Bergman C.M."/>
            <person name="Manee M."/>
        </authorList>
    </citation>
    <scope>NUCLEOTIDE SEQUENCE</scope>
    <source>
        <strain evidence="1">AA-2017</strain>
        <tissue evidence="1">Whole larva</tissue>
    </source>
</reference>
<evidence type="ECO:0000313" key="1">
    <source>
        <dbReference type="EMBL" id="KAF7285918.1"/>
    </source>
</evidence>
<gene>
    <name evidence="1" type="ORF">GWI33_009387</name>
</gene>
<organism evidence="1 2">
    <name type="scientific">Rhynchophorus ferrugineus</name>
    <name type="common">Red palm weevil</name>
    <name type="synonym">Curculio ferrugineus</name>
    <dbReference type="NCBI Taxonomy" id="354439"/>
    <lineage>
        <taxon>Eukaryota</taxon>
        <taxon>Metazoa</taxon>
        <taxon>Ecdysozoa</taxon>
        <taxon>Arthropoda</taxon>
        <taxon>Hexapoda</taxon>
        <taxon>Insecta</taxon>
        <taxon>Pterygota</taxon>
        <taxon>Neoptera</taxon>
        <taxon>Endopterygota</taxon>
        <taxon>Coleoptera</taxon>
        <taxon>Polyphaga</taxon>
        <taxon>Cucujiformia</taxon>
        <taxon>Curculionidae</taxon>
        <taxon>Dryophthorinae</taxon>
        <taxon>Rhynchophorus</taxon>
    </lineage>
</organism>
<accession>A0A834IVK9</accession>
<dbReference type="Proteomes" id="UP000625711">
    <property type="component" value="Unassembled WGS sequence"/>
</dbReference>
<protein>
    <submittedName>
        <fullName evidence="1">Uncharacterized protein</fullName>
    </submittedName>
</protein>
<dbReference type="AlphaFoldDB" id="A0A834IVK9"/>
<keyword evidence="2" id="KW-1185">Reference proteome</keyword>
<sequence>MSLNGLLRQKYLTEKVKNNVQKIFWRQDTMQRKVSLRYQKTLSFPTHHSLKCKNRNAVNHDSKLKN</sequence>
<comment type="caution">
    <text evidence="1">The sequence shown here is derived from an EMBL/GenBank/DDBJ whole genome shotgun (WGS) entry which is preliminary data.</text>
</comment>